<dbReference type="GO" id="GO:0003700">
    <property type="term" value="F:DNA-binding transcription factor activity"/>
    <property type="evidence" value="ECO:0007669"/>
    <property type="project" value="InterPro"/>
</dbReference>
<keyword evidence="9" id="KW-0805">Transcription regulation</keyword>
<dbReference type="PROSITE" id="PS00031">
    <property type="entry name" value="NUCLEAR_REC_DBD_1"/>
    <property type="match status" value="1"/>
</dbReference>
<evidence type="ECO:0000313" key="19">
    <source>
        <dbReference type="EMBL" id="TRY61481.1"/>
    </source>
</evidence>
<keyword evidence="12" id="KW-0804">Transcription</keyword>
<dbReference type="SUPFAM" id="SSF50978">
    <property type="entry name" value="WD40 repeat-like"/>
    <property type="match status" value="1"/>
</dbReference>
<evidence type="ECO:0000256" key="5">
    <source>
        <dbReference type="ARBA" id="ARBA00022723"/>
    </source>
</evidence>
<evidence type="ECO:0000313" key="20">
    <source>
        <dbReference type="Proteomes" id="UP000318571"/>
    </source>
</evidence>
<dbReference type="PRINTS" id="PR00047">
    <property type="entry name" value="STROIDFINGER"/>
</dbReference>
<feature type="domain" description="Nuclear receptor" evidence="18">
    <location>
        <begin position="187"/>
        <end position="265"/>
    </location>
</feature>
<evidence type="ECO:0000256" key="14">
    <source>
        <dbReference type="ARBA" id="ARBA00023212"/>
    </source>
</evidence>
<comment type="caution">
    <text evidence="19">The sequence shown here is derived from an EMBL/GenBank/DDBJ whole genome shotgun (WGS) entry which is preliminary data.</text>
</comment>
<dbReference type="Proteomes" id="UP000318571">
    <property type="component" value="Chromosome 8"/>
</dbReference>
<evidence type="ECO:0000256" key="11">
    <source>
        <dbReference type="ARBA" id="ARBA00023125"/>
    </source>
</evidence>
<dbReference type="EMBL" id="VCGU01000459">
    <property type="protein sequence ID" value="TRY61481.1"/>
    <property type="molecule type" value="Genomic_DNA"/>
</dbReference>
<comment type="subcellular location">
    <subcellularLocation>
        <location evidence="1">Cell projection</location>
        <location evidence="1">Cilium</location>
    </subcellularLocation>
    <subcellularLocation>
        <location evidence="2">Cytoplasm</location>
        <location evidence="2">Cytoskeleton</location>
    </subcellularLocation>
</comment>
<evidence type="ECO:0000256" key="7">
    <source>
        <dbReference type="ARBA" id="ARBA00022771"/>
    </source>
</evidence>
<evidence type="ECO:0000256" key="6">
    <source>
        <dbReference type="ARBA" id="ARBA00022737"/>
    </source>
</evidence>
<dbReference type="PROSITE" id="PS51030">
    <property type="entry name" value="NUCLEAR_REC_DBD_2"/>
    <property type="match status" value="1"/>
</dbReference>
<evidence type="ECO:0000256" key="10">
    <source>
        <dbReference type="ARBA" id="ARBA00023054"/>
    </source>
</evidence>
<evidence type="ECO:0000256" key="1">
    <source>
        <dbReference type="ARBA" id="ARBA00004138"/>
    </source>
</evidence>
<keyword evidence="15" id="KW-0539">Nucleus</keyword>
<dbReference type="GO" id="GO:0005930">
    <property type="term" value="C:axoneme"/>
    <property type="evidence" value="ECO:0007669"/>
    <property type="project" value="TreeGrafter"/>
</dbReference>
<keyword evidence="3" id="KW-0963">Cytoplasm</keyword>
<dbReference type="CDD" id="cd06916">
    <property type="entry name" value="NR_DBD_like"/>
    <property type="match status" value="1"/>
</dbReference>
<keyword evidence="16" id="KW-0966">Cell projection</keyword>
<keyword evidence="13" id="KW-0675">Receptor</keyword>
<keyword evidence="4" id="KW-0853">WD repeat</keyword>
<dbReference type="Gene3D" id="3.30.50.10">
    <property type="entry name" value="Erythroid Transcription Factor GATA-1, subunit A"/>
    <property type="match status" value="1"/>
</dbReference>
<keyword evidence="6" id="KW-0677">Repeat</keyword>
<sequence>MSLDLDGEPPTELMALDGKHFLLGGFEPQSLCIVTEDVIALHNGSQIKFFFLRSGRSRCFIPNESRGISALCARDDLGAIAWSEAGPKPNVHVMLYGDPLQPHLLPENTPFNLADFVDSDTLSTIPQISPPELDGSYDTISDQELATILTDTLCNDLSVSPENSSKDDDSWFNRSELFGAEYPELSESSCPICNKPVGKHSYYGARVCVSCRGFFRRSVQNHHYPIFKCNFNEDCAIDSKSRTSCKACRYQKCLIAGMKPNLVMSNEERKKRIVRKYSKTSTLAMTYQDLKKSSQMSLLFTDEDENRYYMEFQELIRGSCAHYVNFFADHLELLDKFANSALTGKVRDRALLDSMDHLDESWMTNYCFQLPQIANVSAFDKMVLLRHNYPTIFGLLWGAYNTNQDFFAYFLLVLEYAEKEQDRNDKAKKIMAFQHKDSFMVDPIVKFPTRECVYRYDLSPSDEFFIQMKKMHHLLRDPRTNKLDLTLFSLVLRYVMVCTDFQAKLENREGINKIRDCQFFQLKSTPSSKAFFFEENGQRVLVTNVKIQEGVLEMSSVTPITTKGISFATQNQTNAQEWILGNSERNQIFLTDTLDQEPHLRVKTYLDLESRFTAVSFRESVILLLMVEKQCYGKMVTVVERDKSTDDLFITQVIRTSEYCTGLCLSNDGDRFFTLLQTDKTLASFSIKGESFEERLPSAETKSIHVLGLYCIQKSENRLVLIGEAGLISYLEPNEGTHKSAVRMFGNLQETIKCFDLIDDSLLLVVGQSGTVHILERDYPSHNMKTTLALQVLDPATGKSNARSWLEDHQQRLHDRKRESHQEVLDTIASGLSRIKSQVSSLLKENESLPSHEQLNRHDFELNSDEKQRLYQEGCLQEKNLVLELKAKHQSVRRIGDKLKASIWDHMAVKGRSIEGIQSKIIVSNYVLLPISSKEMRELQKIIAHRKSSSNFSDLSKRLKNIQDSGGKLPAQLEHLGSMEVPLDSPIPSANATPRLSSYEIGTPQIGSEIEDGWTSNYGNTFNPSLIKDSFLFPQLEISTLLHSQKQILLLRGQNELVELSPAQQSVLEEFKDFISSRKKHETRDNRSTSNTQILLERRVEESVNQFERDLEDLYRHKITNEIVKAKAQFENAEKQLAMGTEALDQAKNLLSDLSENDKLLDKNFKKSFQGLNYNQLESLLKAFRKRPRAGASIERTIAIFTKKDPKHSKILSMIGQKDSKDPRSKSIASTLEKMCNMFLGPASARASGPPTSGVQALSLDELDRSNHCPESVNLDSWRTLCQLRRKKIASEERIAGLVAHLAETEEFVQESNRSLEQETQRRLELQRLHTDWRKKRNREVNDTELRSGAFKLAAQRESRQVQNGTKMLQWERDKLLFQKEEANAKWFDIQQTKLSKESRGHLETLKQLKNNKTIEGGFSMTDEYSRLDKSTQQTDQYLTERLEQLKAESESIKMATQKKETNNSKLQDEIYVLANEIEETRKIVQESTPRDKSDERIARAMKRNRLVIKIKEQNELIVNLRDQLDTYMFSSFPSLG</sequence>
<evidence type="ECO:0000256" key="17">
    <source>
        <dbReference type="SAM" id="Coils"/>
    </source>
</evidence>
<protein>
    <recommendedName>
        <fullName evidence="18">Nuclear receptor domain-containing protein</fullName>
    </recommendedName>
</protein>
<dbReference type="GO" id="GO:0008270">
    <property type="term" value="F:zinc ion binding"/>
    <property type="evidence" value="ECO:0007669"/>
    <property type="project" value="UniProtKB-KW"/>
</dbReference>
<evidence type="ECO:0000256" key="15">
    <source>
        <dbReference type="ARBA" id="ARBA00023242"/>
    </source>
</evidence>
<evidence type="ECO:0000256" key="8">
    <source>
        <dbReference type="ARBA" id="ARBA00022833"/>
    </source>
</evidence>
<evidence type="ECO:0000256" key="3">
    <source>
        <dbReference type="ARBA" id="ARBA00022490"/>
    </source>
</evidence>
<dbReference type="PANTHER" id="PTHR14885:SF1">
    <property type="entry name" value="CILIA- AND FLAGELLA-ASSOCIATED PROTEIN 43"/>
    <property type="match status" value="1"/>
</dbReference>
<accession>A0A553N7S4</accession>
<evidence type="ECO:0000256" key="2">
    <source>
        <dbReference type="ARBA" id="ARBA00004245"/>
    </source>
</evidence>
<dbReference type="GO" id="GO:0060271">
    <property type="term" value="P:cilium assembly"/>
    <property type="evidence" value="ECO:0007669"/>
    <property type="project" value="TreeGrafter"/>
</dbReference>
<dbReference type="InterPro" id="IPR036322">
    <property type="entry name" value="WD40_repeat_dom_sf"/>
</dbReference>
<dbReference type="SMART" id="SM00399">
    <property type="entry name" value="ZnF_C4"/>
    <property type="match status" value="1"/>
</dbReference>
<dbReference type="STRING" id="6832.A0A553N7S4"/>
<dbReference type="InterPro" id="IPR001628">
    <property type="entry name" value="Znf_hrmn_rcpt"/>
</dbReference>
<keyword evidence="14" id="KW-0206">Cytoskeleton</keyword>
<keyword evidence="8" id="KW-0862">Zinc</keyword>
<dbReference type="GO" id="GO:0043565">
    <property type="term" value="F:sequence-specific DNA binding"/>
    <property type="evidence" value="ECO:0007669"/>
    <property type="project" value="InterPro"/>
</dbReference>
<keyword evidence="11" id="KW-0238">DNA-binding</keyword>
<feature type="coiled-coil region" evidence="17">
    <location>
        <begin position="1116"/>
        <end position="1150"/>
    </location>
</feature>
<dbReference type="Pfam" id="PF00105">
    <property type="entry name" value="zf-C4"/>
    <property type="match status" value="1"/>
</dbReference>
<dbReference type="Pfam" id="PF25828">
    <property type="entry name" value="CC_Cfap43"/>
    <property type="match status" value="3"/>
</dbReference>
<reference evidence="19 20" key="1">
    <citation type="journal article" date="2018" name="Nat. Ecol. Evol.">
        <title>Genomic signatures of mitonuclear coevolution across populations of Tigriopus californicus.</title>
        <authorList>
            <person name="Barreto F.S."/>
            <person name="Watson E.T."/>
            <person name="Lima T.G."/>
            <person name="Willett C.S."/>
            <person name="Edmands S."/>
            <person name="Li W."/>
            <person name="Burton R.S."/>
        </authorList>
    </citation>
    <scope>NUCLEOTIDE SEQUENCE [LARGE SCALE GENOMIC DNA]</scope>
    <source>
        <strain evidence="19 20">San Diego</strain>
    </source>
</reference>
<dbReference type="InterPro" id="IPR013088">
    <property type="entry name" value="Znf_NHR/GATA"/>
</dbReference>
<organism evidence="19 20">
    <name type="scientific">Tigriopus californicus</name>
    <name type="common">Marine copepod</name>
    <dbReference type="NCBI Taxonomy" id="6832"/>
    <lineage>
        <taxon>Eukaryota</taxon>
        <taxon>Metazoa</taxon>
        <taxon>Ecdysozoa</taxon>
        <taxon>Arthropoda</taxon>
        <taxon>Crustacea</taxon>
        <taxon>Multicrustacea</taxon>
        <taxon>Hexanauplia</taxon>
        <taxon>Copepoda</taxon>
        <taxon>Harpacticoida</taxon>
        <taxon>Harpacticidae</taxon>
        <taxon>Tigriopus</taxon>
    </lineage>
</organism>
<dbReference type="PANTHER" id="PTHR14885">
    <property type="entry name" value="CILIA- AND FLAGELLA-ASSOCIATED PROTEIN 43-RELATED"/>
    <property type="match status" value="1"/>
</dbReference>
<evidence type="ECO:0000256" key="12">
    <source>
        <dbReference type="ARBA" id="ARBA00023163"/>
    </source>
</evidence>
<dbReference type="SUPFAM" id="SSF57716">
    <property type="entry name" value="Glucocorticoid receptor-like (DNA-binding domain)"/>
    <property type="match status" value="1"/>
</dbReference>
<name>A0A553N7S4_TIGCA</name>
<proteinExistence type="predicted"/>
<evidence type="ECO:0000256" key="4">
    <source>
        <dbReference type="ARBA" id="ARBA00022574"/>
    </source>
</evidence>
<keyword evidence="7" id="KW-0863">Zinc-finger</keyword>
<keyword evidence="10 17" id="KW-0175">Coiled coil</keyword>
<keyword evidence="20" id="KW-1185">Reference proteome</keyword>
<keyword evidence="5" id="KW-0479">Metal-binding</keyword>
<evidence type="ECO:0000256" key="16">
    <source>
        <dbReference type="ARBA" id="ARBA00023273"/>
    </source>
</evidence>
<gene>
    <name evidence="19" type="ORF">TCAL_02167</name>
</gene>
<evidence type="ECO:0000256" key="9">
    <source>
        <dbReference type="ARBA" id="ARBA00023015"/>
    </source>
</evidence>
<evidence type="ECO:0000256" key="13">
    <source>
        <dbReference type="ARBA" id="ARBA00023170"/>
    </source>
</evidence>
<evidence type="ECO:0000259" key="18">
    <source>
        <dbReference type="PROSITE" id="PS51030"/>
    </source>
</evidence>